<comment type="similarity">
    <text evidence="2">Belongs to the fimbrial export usher family.</text>
</comment>
<comment type="caution">
    <text evidence="11">The sequence shown here is derived from an EMBL/GenBank/DDBJ whole genome shotgun (WGS) entry which is preliminary data.</text>
</comment>
<evidence type="ECO:0000256" key="2">
    <source>
        <dbReference type="ARBA" id="ARBA00008064"/>
    </source>
</evidence>
<evidence type="ECO:0000256" key="6">
    <source>
        <dbReference type="ARBA" id="ARBA00022729"/>
    </source>
</evidence>
<dbReference type="GO" id="GO:0015473">
    <property type="term" value="F:fimbrial usher porin activity"/>
    <property type="evidence" value="ECO:0007669"/>
    <property type="project" value="InterPro"/>
</dbReference>
<dbReference type="Pfam" id="PF13954">
    <property type="entry name" value="PapC_N"/>
    <property type="match status" value="1"/>
</dbReference>
<reference evidence="11 12" key="3">
    <citation type="submission" date="2008-05" db="EMBL/GenBank/DDBJ databases">
        <authorList>
            <person name="Fulton L."/>
            <person name="Clifton S."/>
            <person name="Fulton B."/>
            <person name="Xu J."/>
            <person name="Minx P."/>
            <person name="Pepin K.H."/>
            <person name="Johnson M."/>
            <person name="Thiruvilangam P."/>
            <person name="Bhonagiri V."/>
            <person name="Nash W.E."/>
            <person name="Mardis E.R."/>
            <person name="Wilson R.K."/>
        </authorList>
    </citation>
    <scope>NUCLEOTIDE SEQUENCE [LARGE SCALE GENOMIC DNA]</scope>
    <source>
        <strain evidence="11 12">ATCC 25827</strain>
    </source>
</reference>
<proteinExistence type="inferred from homology"/>
<dbReference type="GO" id="GO:0009279">
    <property type="term" value="C:cell outer membrane"/>
    <property type="evidence" value="ECO:0007669"/>
    <property type="project" value="UniProtKB-SubCell"/>
</dbReference>
<dbReference type="InterPro" id="IPR000015">
    <property type="entry name" value="Fimb_usher"/>
</dbReference>
<evidence type="ECO:0000256" key="1">
    <source>
        <dbReference type="ARBA" id="ARBA00004571"/>
    </source>
</evidence>
<dbReference type="SUPFAM" id="SSF141729">
    <property type="entry name" value="FimD N-terminal domain-like"/>
    <property type="match status" value="1"/>
</dbReference>
<evidence type="ECO:0000256" key="5">
    <source>
        <dbReference type="ARBA" id="ARBA00022692"/>
    </source>
</evidence>
<keyword evidence="3" id="KW-0813">Transport</keyword>
<dbReference type="Proteomes" id="UP000004506">
    <property type="component" value="Unassembled WGS sequence"/>
</dbReference>
<feature type="domain" description="PapC N-terminal" evidence="10">
    <location>
        <begin position="34"/>
        <end position="166"/>
    </location>
</feature>
<accession>A0AA86YS27</accession>
<evidence type="ECO:0000256" key="7">
    <source>
        <dbReference type="ARBA" id="ARBA00023136"/>
    </source>
</evidence>
<feature type="signal peptide" evidence="9">
    <location>
        <begin position="1"/>
        <end position="22"/>
    </location>
</feature>
<feature type="chain" id="PRO_5041692289" description="PapC N-terminal domain-containing protein" evidence="9">
    <location>
        <begin position="23"/>
        <end position="166"/>
    </location>
</feature>
<dbReference type="RefSeq" id="WP_004926918.1">
    <property type="nucleotide sequence ID" value="NZ_DS607683.1"/>
</dbReference>
<evidence type="ECO:0000256" key="4">
    <source>
        <dbReference type="ARBA" id="ARBA00022558"/>
    </source>
</evidence>
<gene>
    <name evidence="11" type="ORF">PROSTU_04637</name>
</gene>
<keyword evidence="5" id="KW-0812">Transmembrane</keyword>
<keyword evidence="4" id="KW-1029">Fimbrium biogenesis</keyword>
<reference evidence="12" key="2">
    <citation type="submission" date="2008-04" db="EMBL/GenBank/DDBJ databases">
        <title>Draft genome sequence of Providencia stuartii(ATCC 25827).</title>
        <authorList>
            <person name="Sudarsanam P."/>
            <person name="Ley R."/>
            <person name="Guruge J."/>
            <person name="Turnbaugh P.J."/>
            <person name="Mahowald M."/>
            <person name="Liep D."/>
            <person name="Gordon J."/>
        </authorList>
    </citation>
    <scope>NUCLEOTIDE SEQUENCE [LARGE SCALE GENOMIC DNA]</scope>
    <source>
        <strain evidence="12">ATCC 25827</strain>
    </source>
</reference>
<name>A0AA86YS27_PROST</name>
<evidence type="ECO:0000256" key="8">
    <source>
        <dbReference type="ARBA" id="ARBA00023237"/>
    </source>
</evidence>
<protein>
    <recommendedName>
        <fullName evidence="10">PapC N-terminal domain-containing protein</fullName>
    </recommendedName>
</protein>
<evidence type="ECO:0000256" key="3">
    <source>
        <dbReference type="ARBA" id="ARBA00022448"/>
    </source>
</evidence>
<dbReference type="PANTHER" id="PTHR30451:SF21">
    <property type="entry name" value="FIMBRIAL USHER DOMAIN-CONTAINING PROTEIN YDET-RELATED"/>
    <property type="match status" value="1"/>
</dbReference>
<dbReference type="InterPro" id="IPR037224">
    <property type="entry name" value="PapC_N_sf"/>
</dbReference>
<evidence type="ECO:0000259" key="10">
    <source>
        <dbReference type="Pfam" id="PF13954"/>
    </source>
</evidence>
<sequence length="166" mass="18879">MKIKLLFVLVSLSLGYGRFALAVEENQNEKKYSYNEGFLLGNAKDISIDKLTEDQITPGNWYVDLYLNNEFLYNKEIRFYENEQGRVVPCLTKEDVDGFNIKPEYLGLIESNGECEDLKSLSKDVQVNLKQDILRLDILIPQAMVEYSARGSVPISALNEGVPAFL</sequence>
<dbReference type="AlphaFoldDB" id="A0AA86YS27"/>
<evidence type="ECO:0000256" key="9">
    <source>
        <dbReference type="SAM" id="SignalP"/>
    </source>
</evidence>
<keyword evidence="8" id="KW-0998">Cell outer membrane</keyword>
<evidence type="ECO:0000313" key="11">
    <source>
        <dbReference type="EMBL" id="EDU57394.1"/>
    </source>
</evidence>
<keyword evidence="6 9" id="KW-0732">Signal</keyword>
<dbReference type="Gene3D" id="3.10.20.410">
    <property type="match status" value="1"/>
</dbReference>
<evidence type="ECO:0000313" key="12">
    <source>
        <dbReference type="Proteomes" id="UP000004506"/>
    </source>
</evidence>
<organism evidence="11 12">
    <name type="scientific">Providencia stuartii ATCC 25827</name>
    <dbReference type="NCBI Taxonomy" id="471874"/>
    <lineage>
        <taxon>Bacteria</taxon>
        <taxon>Pseudomonadati</taxon>
        <taxon>Pseudomonadota</taxon>
        <taxon>Gammaproteobacteria</taxon>
        <taxon>Enterobacterales</taxon>
        <taxon>Morganellaceae</taxon>
        <taxon>Providencia</taxon>
    </lineage>
</organism>
<reference evidence="12" key="1">
    <citation type="submission" date="2008-04" db="EMBL/GenBank/DDBJ databases">
        <title>Draft genome sequence of Providencia stuartii (ATCC 25827).</title>
        <authorList>
            <person name="Sudarsanam P."/>
            <person name="Ley R."/>
            <person name="Guruge J."/>
            <person name="Turnbaugh P.J."/>
            <person name="Mahowald M."/>
            <person name="Liep D."/>
            <person name="Gordon J."/>
        </authorList>
    </citation>
    <scope>NUCLEOTIDE SEQUENCE [LARGE SCALE GENOMIC DNA]</scope>
    <source>
        <strain evidence="12">ATCC 25827</strain>
    </source>
</reference>
<keyword evidence="7" id="KW-0472">Membrane</keyword>
<dbReference type="EMBL" id="ABJD02000118">
    <property type="protein sequence ID" value="EDU57394.1"/>
    <property type="molecule type" value="Genomic_DNA"/>
</dbReference>
<dbReference type="PANTHER" id="PTHR30451">
    <property type="entry name" value="OUTER MEMBRANE USHER PROTEIN"/>
    <property type="match status" value="1"/>
</dbReference>
<dbReference type="InterPro" id="IPR025885">
    <property type="entry name" value="PapC_N"/>
</dbReference>
<comment type="subcellular location">
    <subcellularLocation>
        <location evidence="1">Cell outer membrane</location>
        <topology evidence="1">Multi-pass membrane protein</topology>
    </subcellularLocation>
</comment>
<dbReference type="GO" id="GO:0009297">
    <property type="term" value="P:pilus assembly"/>
    <property type="evidence" value="ECO:0007669"/>
    <property type="project" value="InterPro"/>
</dbReference>